<evidence type="ECO:0000313" key="4">
    <source>
        <dbReference type="EMBL" id="KAJ8954041.1"/>
    </source>
</evidence>
<dbReference type="SUPFAM" id="SSF100920">
    <property type="entry name" value="Heat shock protein 70kD (HSP70), peptide-binding domain"/>
    <property type="match status" value="2"/>
</dbReference>
<dbReference type="Proteomes" id="UP001162162">
    <property type="component" value="Unassembled WGS sequence"/>
</dbReference>
<dbReference type="Gene3D" id="3.30.30.30">
    <property type="match status" value="1"/>
</dbReference>
<gene>
    <name evidence="4" type="ORF">NQ318_004342</name>
</gene>
<dbReference type="SUPFAM" id="SSF53067">
    <property type="entry name" value="Actin-like ATPase domain"/>
    <property type="match status" value="4"/>
</dbReference>
<reference evidence="4" key="1">
    <citation type="journal article" date="2023" name="Insect Mol. Biol.">
        <title>Genome sequencing provides insights into the evolution of gene families encoding plant cell wall-degrading enzymes in longhorned beetles.</title>
        <authorList>
            <person name="Shin N.R."/>
            <person name="Okamura Y."/>
            <person name="Kirsch R."/>
            <person name="Pauchet Y."/>
        </authorList>
    </citation>
    <scope>NUCLEOTIDE SEQUENCE</scope>
    <source>
        <strain evidence="4">AMC_N1</strain>
    </source>
</reference>
<keyword evidence="2" id="KW-0547">Nucleotide-binding</keyword>
<dbReference type="InterPro" id="IPR013126">
    <property type="entry name" value="Hsp_70_fam"/>
</dbReference>
<keyword evidence="5" id="KW-1185">Reference proteome</keyword>
<dbReference type="InterPro" id="IPR043129">
    <property type="entry name" value="ATPase_NBD"/>
</dbReference>
<evidence type="ECO:0000256" key="1">
    <source>
        <dbReference type="ARBA" id="ARBA00007381"/>
    </source>
</evidence>
<dbReference type="Gene3D" id="2.60.34.10">
    <property type="entry name" value="Substrate Binding Domain Of DNAk, Chain A, domain 1"/>
    <property type="match status" value="2"/>
</dbReference>
<dbReference type="GO" id="GO:0005524">
    <property type="term" value="F:ATP binding"/>
    <property type="evidence" value="ECO:0007669"/>
    <property type="project" value="UniProtKB-KW"/>
</dbReference>
<evidence type="ECO:0000256" key="2">
    <source>
        <dbReference type="ARBA" id="ARBA00022741"/>
    </source>
</evidence>
<organism evidence="4 5">
    <name type="scientific">Aromia moschata</name>
    <dbReference type="NCBI Taxonomy" id="1265417"/>
    <lineage>
        <taxon>Eukaryota</taxon>
        <taxon>Metazoa</taxon>
        <taxon>Ecdysozoa</taxon>
        <taxon>Arthropoda</taxon>
        <taxon>Hexapoda</taxon>
        <taxon>Insecta</taxon>
        <taxon>Pterygota</taxon>
        <taxon>Neoptera</taxon>
        <taxon>Endopterygota</taxon>
        <taxon>Coleoptera</taxon>
        <taxon>Polyphaga</taxon>
        <taxon>Cucujiformia</taxon>
        <taxon>Chrysomeloidea</taxon>
        <taxon>Cerambycidae</taxon>
        <taxon>Cerambycinae</taxon>
        <taxon>Callichromatini</taxon>
        <taxon>Aromia</taxon>
    </lineage>
</organism>
<dbReference type="PROSITE" id="PS00297">
    <property type="entry name" value="HSP70_1"/>
    <property type="match status" value="2"/>
</dbReference>
<comment type="similarity">
    <text evidence="1">Belongs to the heat shock protein 70 family.</text>
</comment>
<evidence type="ECO:0000256" key="3">
    <source>
        <dbReference type="ARBA" id="ARBA00022840"/>
    </source>
</evidence>
<dbReference type="PANTHER" id="PTHR19375">
    <property type="entry name" value="HEAT SHOCK PROTEIN 70KDA"/>
    <property type="match status" value="1"/>
</dbReference>
<dbReference type="Gene3D" id="3.90.640.10">
    <property type="entry name" value="Actin, Chain A, domain 4"/>
    <property type="match status" value="2"/>
</dbReference>
<comment type="caution">
    <text evidence="4">The sequence shown here is derived from an EMBL/GenBank/DDBJ whole genome shotgun (WGS) entry which is preliminary data.</text>
</comment>
<dbReference type="Gene3D" id="3.30.420.40">
    <property type="match status" value="4"/>
</dbReference>
<dbReference type="PROSITE" id="PS01036">
    <property type="entry name" value="HSP70_3"/>
    <property type="match status" value="2"/>
</dbReference>
<dbReference type="FunFam" id="3.30.420.40:FF:000004">
    <property type="entry name" value="Molecular chaperone DnaK"/>
    <property type="match status" value="2"/>
</dbReference>
<sequence>MAGKLAIGIDLGTTFCCAAVYREGKGVDVIPDENGDRIIPSVVYFDPNKGEVLVGKNAIDETPEYPQNGLYDAKRMIGRKFDDQYVSKLTSSSETLFSIVRGKDDQAVYQVSIAGEPVTKRPEDVSAEMLKYMKRAASEHLGCEITEAVISVPAYFSNAQRKATKRAAELADLEVLRLITEPTAAAIHYVSDKKKENANILVFDFGGGTLDVSIIKVVDKQFEVKAVYGDTFLGGRNIDEILFNHFQQKYATNSKVNQSRRRIFLRRLRTACVELKKKLSTRSEARLSIPSSFGGDEEVSLSLSREEFEKLNGDLFERAVDVVKICLYNCGMSHTEIDEVILVGGTTRVPKIREMISDYFGEGIIKTDLHPDEAVAAGASVQAALLRNASRDLERYKITEVTPLSLGIETGKGFMEVFIARNSFLPAREVKRKFTTQNNQAAVRIPIYEGERANVAHNNLLGEFIARGFPPERAGDVKYDVIFELDEDGVLNVTVTEDSIGVRKNLTVTMGEFRLTEKNVKLTVEEAKKYRYADEVFEAFARKKNDLEILCQHIVYDSAKIECQTDRELVREACREFLKFSDGLDFMEIERLEARFAMSSPAIGIDLGTTFCCAAVYRQGRGVEVISDESGDRIIPSIVYFYPDTGKVLVGKHAVDEMLECPSNGLFDAKRIIGRKYTDQYVSQMTGSRETPFSIVRDENGQAAYEISVAGEPVTKRPEDVSAEMLKYMKRAASSLLGCEITEAVISVPAYFSNAQRKATKRAAELADLKLLRLITEPTAAAIHYVSDKEKENANILVFDFGGGTLDVSIIKVIDKQFEVKAVYGDTFLGGRNIDDILFDYFQEKCLAEKTISPRRERMFLCRLRAACEELKKRLSTMLEVKIPILSSFGGDEDVNVALSRAKFEELTQDLFKNAMDVMEICLFNCGMSKSEINEVILVGGTTRIPKIREMVRSYFGETVVKTDLHPDEAVAVGASIQAALLKNNSGALERYRITEVTPLSLGIRLNSDIMQVFIPRNTPLPFKAKRRNKTVGNNQVSIDTTIYEGERKNVKHNNKLGEFTVTGLPPARAGDTKFDVIFDLDEDGVLNVTVTEESIGIHKNFTVTMSPFRLTERNVKMSIEDAKKYKYEDEVFEEFARKKNKYDTICEQILYDVAKIASSKDQKFVRRSCKEFIKCYGDLDFTEMEKLDAKFAVFHSSIADILKENNLLQLL</sequence>
<dbReference type="CDD" id="cd24028">
    <property type="entry name" value="ASKHA_NBD_HSP70_HSPA1-like"/>
    <property type="match status" value="2"/>
</dbReference>
<dbReference type="EMBL" id="JAPWTK010000051">
    <property type="protein sequence ID" value="KAJ8954041.1"/>
    <property type="molecule type" value="Genomic_DNA"/>
</dbReference>
<keyword evidence="3" id="KW-0067">ATP-binding</keyword>
<dbReference type="AlphaFoldDB" id="A0AAV8YSP1"/>
<dbReference type="GO" id="GO:0140662">
    <property type="term" value="F:ATP-dependent protein folding chaperone"/>
    <property type="evidence" value="ECO:0007669"/>
    <property type="project" value="InterPro"/>
</dbReference>
<dbReference type="Pfam" id="PF00012">
    <property type="entry name" value="HSP70"/>
    <property type="match status" value="2"/>
</dbReference>
<proteinExistence type="inferred from homology"/>
<dbReference type="InterPro" id="IPR029047">
    <property type="entry name" value="HSP70_peptide-bd_sf"/>
</dbReference>
<protein>
    <recommendedName>
        <fullName evidence="6">Heat shock protein 70</fullName>
    </recommendedName>
</protein>
<evidence type="ECO:0008006" key="6">
    <source>
        <dbReference type="Google" id="ProtNLM"/>
    </source>
</evidence>
<dbReference type="FunFam" id="3.90.640.10:FF:000003">
    <property type="entry name" value="Molecular chaperone DnaK"/>
    <property type="match status" value="2"/>
</dbReference>
<accession>A0AAV8YSP1</accession>
<name>A0AAV8YSP1_9CUCU</name>
<dbReference type="PRINTS" id="PR00301">
    <property type="entry name" value="HEATSHOCK70"/>
</dbReference>
<dbReference type="InterPro" id="IPR018181">
    <property type="entry name" value="Heat_shock_70_CS"/>
</dbReference>
<evidence type="ECO:0000313" key="5">
    <source>
        <dbReference type="Proteomes" id="UP001162162"/>
    </source>
</evidence>
<dbReference type="PROSITE" id="PS00329">
    <property type="entry name" value="HSP70_2"/>
    <property type="match status" value="2"/>
</dbReference>